<proteinExistence type="predicted"/>
<evidence type="ECO:0000313" key="1">
    <source>
        <dbReference type="EMBL" id="KAF9512602.1"/>
    </source>
</evidence>
<gene>
    <name evidence="1" type="ORF">BS47DRAFT_1345204</name>
</gene>
<keyword evidence="2" id="KW-1185">Reference proteome</keyword>
<accession>A0A9P6DSX1</accession>
<reference evidence="1" key="1">
    <citation type="journal article" date="2020" name="Nat. Commun.">
        <title>Large-scale genome sequencing of mycorrhizal fungi provides insights into the early evolution of symbiotic traits.</title>
        <authorList>
            <person name="Miyauchi S."/>
            <person name="Kiss E."/>
            <person name="Kuo A."/>
            <person name="Drula E."/>
            <person name="Kohler A."/>
            <person name="Sanchez-Garcia M."/>
            <person name="Morin E."/>
            <person name="Andreopoulos B."/>
            <person name="Barry K.W."/>
            <person name="Bonito G."/>
            <person name="Buee M."/>
            <person name="Carver A."/>
            <person name="Chen C."/>
            <person name="Cichocki N."/>
            <person name="Clum A."/>
            <person name="Culley D."/>
            <person name="Crous P.W."/>
            <person name="Fauchery L."/>
            <person name="Girlanda M."/>
            <person name="Hayes R.D."/>
            <person name="Keri Z."/>
            <person name="LaButti K."/>
            <person name="Lipzen A."/>
            <person name="Lombard V."/>
            <person name="Magnuson J."/>
            <person name="Maillard F."/>
            <person name="Murat C."/>
            <person name="Nolan M."/>
            <person name="Ohm R.A."/>
            <person name="Pangilinan J."/>
            <person name="Pereira M.F."/>
            <person name="Perotto S."/>
            <person name="Peter M."/>
            <person name="Pfister S."/>
            <person name="Riley R."/>
            <person name="Sitrit Y."/>
            <person name="Stielow J.B."/>
            <person name="Szollosi G."/>
            <person name="Zifcakova L."/>
            <person name="Stursova M."/>
            <person name="Spatafora J.W."/>
            <person name="Tedersoo L."/>
            <person name="Vaario L.M."/>
            <person name="Yamada A."/>
            <person name="Yan M."/>
            <person name="Wang P."/>
            <person name="Xu J."/>
            <person name="Bruns T."/>
            <person name="Baldrian P."/>
            <person name="Vilgalys R."/>
            <person name="Dunand C."/>
            <person name="Henrissat B."/>
            <person name="Grigoriev I.V."/>
            <person name="Hibbett D."/>
            <person name="Nagy L.G."/>
            <person name="Martin F.M."/>
        </authorList>
    </citation>
    <scope>NUCLEOTIDE SEQUENCE</scope>
    <source>
        <strain evidence="1">UP504</strain>
    </source>
</reference>
<dbReference type="AlphaFoldDB" id="A0A9P6DSX1"/>
<evidence type="ECO:0000313" key="2">
    <source>
        <dbReference type="Proteomes" id="UP000886523"/>
    </source>
</evidence>
<name>A0A9P6DSX1_9AGAM</name>
<dbReference type="Proteomes" id="UP000886523">
    <property type="component" value="Unassembled WGS sequence"/>
</dbReference>
<organism evidence="1 2">
    <name type="scientific">Hydnum rufescens UP504</name>
    <dbReference type="NCBI Taxonomy" id="1448309"/>
    <lineage>
        <taxon>Eukaryota</taxon>
        <taxon>Fungi</taxon>
        <taxon>Dikarya</taxon>
        <taxon>Basidiomycota</taxon>
        <taxon>Agaricomycotina</taxon>
        <taxon>Agaricomycetes</taxon>
        <taxon>Cantharellales</taxon>
        <taxon>Hydnaceae</taxon>
        <taxon>Hydnum</taxon>
    </lineage>
</organism>
<protein>
    <submittedName>
        <fullName evidence="1">Uncharacterized protein</fullName>
    </submittedName>
</protein>
<sequence length="162" mass="17971">MTSAIEVPRYRWPPGRDGRVAKRLRLSTVVLVGTHTPVQVFVCKSVEHAPRDGTIKRCTNLVAGECDCHTVITRARFASLVIKKKQCELYPWGSGAGHAAGEMMASTGRPAFHDQFSCGLRQLFCEEETIHHVVGTHRRYCGLPRQSCSESTPPLALEISRL</sequence>
<comment type="caution">
    <text evidence="1">The sequence shown here is derived from an EMBL/GenBank/DDBJ whole genome shotgun (WGS) entry which is preliminary data.</text>
</comment>
<dbReference type="EMBL" id="MU128984">
    <property type="protein sequence ID" value="KAF9512602.1"/>
    <property type="molecule type" value="Genomic_DNA"/>
</dbReference>